<sequence>MAVDLPEYYIVVERPIKVVPTEDGGLNVLKYNFETGRFDYGMKYLSRVRFGKDDVEQVSEEEFVQHVEKLRGSSLKGEGTVYVLYELINAIEGVAKEKGASLTMEEKALIVSLRRETYQLFEESQKT</sequence>
<dbReference type="AlphaFoldDB" id="A0A927BCU4"/>
<reference evidence="1" key="1">
    <citation type="submission" date="2020-09" db="EMBL/GenBank/DDBJ databases">
        <authorList>
            <person name="Kim M.K."/>
        </authorList>
    </citation>
    <scope>NUCLEOTIDE SEQUENCE</scope>
    <source>
        <strain evidence="1">BT664</strain>
    </source>
</reference>
<evidence type="ECO:0000313" key="2">
    <source>
        <dbReference type="Proteomes" id="UP000612233"/>
    </source>
</evidence>
<name>A0A927BCU4_9BACT</name>
<dbReference type="EMBL" id="JACXAD010000007">
    <property type="protein sequence ID" value="MBD2767759.1"/>
    <property type="molecule type" value="Genomic_DNA"/>
</dbReference>
<proteinExistence type="predicted"/>
<dbReference type="Proteomes" id="UP000612233">
    <property type="component" value="Unassembled WGS sequence"/>
</dbReference>
<accession>A0A927BCU4</accession>
<evidence type="ECO:0000313" key="1">
    <source>
        <dbReference type="EMBL" id="MBD2767759.1"/>
    </source>
</evidence>
<comment type="caution">
    <text evidence="1">The sequence shown here is derived from an EMBL/GenBank/DDBJ whole genome shotgun (WGS) entry which is preliminary data.</text>
</comment>
<gene>
    <name evidence="1" type="ORF">IC235_07625</name>
</gene>
<protein>
    <submittedName>
        <fullName evidence="1">Uncharacterized protein</fullName>
    </submittedName>
</protein>
<organism evidence="1 2">
    <name type="scientific">Hymenobacter montanus</name>
    <dbReference type="NCBI Taxonomy" id="2771359"/>
    <lineage>
        <taxon>Bacteria</taxon>
        <taxon>Pseudomonadati</taxon>
        <taxon>Bacteroidota</taxon>
        <taxon>Cytophagia</taxon>
        <taxon>Cytophagales</taxon>
        <taxon>Hymenobacteraceae</taxon>
        <taxon>Hymenobacter</taxon>
    </lineage>
</organism>
<dbReference type="RefSeq" id="WP_191004581.1">
    <property type="nucleotide sequence ID" value="NZ_JACXAD010000007.1"/>
</dbReference>
<keyword evidence="2" id="KW-1185">Reference proteome</keyword>